<comment type="similarity">
    <text evidence="2">Belongs to the APH-1 family.</text>
</comment>
<evidence type="ECO:0000256" key="1">
    <source>
        <dbReference type="ARBA" id="ARBA00004141"/>
    </source>
</evidence>
<protein>
    <recommendedName>
        <fullName evidence="10">Gamma-secretase subunit Aph-1</fullName>
    </recommendedName>
</protein>
<organism evidence="8 9">
    <name type="scientific">Trichogramma brassicae</name>
    <dbReference type="NCBI Taxonomy" id="86971"/>
    <lineage>
        <taxon>Eukaryota</taxon>
        <taxon>Metazoa</taxon>
        <taxon>Ecdysozoa</taxon>
        <taxon>Arthropoda</taxon>
        <taxon>Hexapoda</taxon>
        <taxon>Insecta</taxon>
        <taxon>Pterygota</taxon>
        <taxon>Neoptera</taxon>
        <taxon>Endopterygota</taxon>
        <taxon>Hymenoptera</taxon>
        <taxon>Apocrita</taxon>
        <taxon>Proctotrupomorpha</taxon>
        <taxon>Chalcidoidea</taxon>
        <taxon>Trichogrammatidae</taxon>
        <taxon>Trichogramma</taxon>
    </lineage>
</organism>
<dbReference type="GO" id="GO:0016020">
    <property type="term" value="C:membrane"/>
    <property type="evidence" value="ECO:0007669"/>
    <property type="project" value="UniProtKB-SubCell"/>
</dbReference>
<gene>
    <name evidence="8" type="ORF">TBRA_LOCUS6363</name>
</gene>
<keyword evidence="3 7" id="KW-0812">Transmembrane</keyword>
<dbReference type="InterPro" id="IPR009294">
    <property type="entry name" value="Aph-1"/>
</dbReference>
<feature type="transmembrane region" description="Helical" evidence="7">
    <location>
        <begin position="6"/>
        <end position="25"/>
    </location>
</feature>
<feature type="transmembrane region" description="Helical" evidence="7">
    <location>
        <begin position="177"/>
        <end position="195"/>
    </location>
</feature>
<evidence type="ECO:0000313" key="8">
    <source>
        <dbReference type="EMBL" id="CAB0034465.1"/>
    </source>
</evidence>
<evidence type="ECO:0000256" key="5">
    <source>
        <dbReference type="ARBA" id="ARBA00022989"/>
    </source>
</evidence>
<dbReference type="Pfam" id="PF06105">
    <property type="entry name" value="Aph-1"/>
    <property type="match status" value="1"/>
</dbReference>
<evidence type="ECO:0000256" key="2">
    <source>
        <dbReference type="ARBA" id="ARBA00005577"/>
    </source>
</evidence>
<dbReference type="PANTHER" id="PTHR12889">
    <property type="entry name" value="GAMMA-SECRETASE SUBUNIT APH-1"/>
    <property type="match status" value="1"/>
</dbReference>
<feature type="transmembrane region" description="Helical" evidence="7">
    <location>
        <begin position="201"/>
        <end position="223"/>
    </location>
</feature>
<name>A0A6H5IAP6_9HYME</name>
<reference evidence="8 9" key="1">
    <citation type="submission" date="2020-02" db="EMBL/GenBank/DDBJ databases">
        <authorList>
            <person name="Ferguson B K."/>
        </authorList>
    </citation>
    <scope>NUCLEOTIDE SEQUENCE [LARGE SCALE GENOMIC DNA]</scope>
</reference>
<dbReference type="EMBL" id="CADCXV010000742">
    <property type="protein sequence ID" value="CAB0034465.1"/>
    <property type="molecule type" value="Genomic_DNA"/>
</dbReference>
<feature type="transmembrane region" description="Helical" evidence="7">
    <location>
        <begin position="145"/>
        <end position="170"/>
    </location>
</feature>
<proteinExistence type="inferred from homology"/>
<dbReference type="AlphaFoldDB" id="A0A6H5IAP6"/>
<evidence type="ECO:0000256" key="3">
    <source>
        <dbReference type="ARBA" id="ARBA00022692"/>
    </source>
</evidence>
<keyword evidence="6 7" id="KW-0472">Membrane</keyword>
<evidence type="ECO:0000313" key="9">
    <source>
        <dbReference type="Proteomes" id="UP000479190"/>
    </source>
</evidence>
<comment type="subcellular location">
    <subcellularLocation>
        <location evidence="1">Membrane</location>
        <topology evidence="1">Multi-pass membrane protein</topology>
    </subcellularLocation>
</comment>
<evidence type="ECO:0008006" key="10">
    <source>
        <dbReference type="Google" id="ProtNLM"/>
    </source>
</evidence>
<feature type="transmembrane region" description="Helical" evidence="7">
    <location>
        <begin position="32"/>
        <end position="56"/>
    </location>
</feature>
<dbReference type="Proteomes" id="UP000479190">
    <property type="component" value="Unassembled WGS sequence"/>
</dbReference>
<feature type="transmembrane region" description="Helical" evidence="7">
    <location>
        <begin position="62"/>
        <end position="85"/>
    </location>
</feature>
<dbReference type="GO" id="GO:0007219">
    <property type="term" value="P:Notch signaling pathway"/>
    <property type="evidence" value="ECO:0007669"/>
    <property type="project" value="UniProtKB-KW"/>
</dbReference>
<feature type="transmembrane region" description="Helical" evidence="7">
    <location>
        <begin position="106"/>
        <end position="125"/>
    </location>
</feature>
<sequence length="238" mass="26549">MSGIGFAGCASIAFGPPFLMFLFSIAIEPIRIIMLIASAFCWLLSLLISSLTWYAIVPLRKYIFIGLIYSVIFQELFRFLLYKILRRAEKGLEKVTTAQVSDSRDVFSYVCGFGFGIMSGVFSMSNVLSESFGPGTMGLKSGSEYFFIVSAGITLCIIMLHTLWGITFFAALDNKNWFLIVWVVGSHMFVSLITLLNAEEYHATCIFTLYAMLLINVAVAFNASNGRVPQLMDVLMFK</sequence>
<dbReference type="OrthoDB" id="6507463at2759"/>
<evidence type="ECO:0000256" key="6">
    <source>
        <dbReference type="ARBA" id="ARBA00023136"/>
    </source>
</evidence>
<dbReference type="GO" id="GO:0016485">
    <property type="term" value="P:protein processing"/>
    <property type="evidence" value="ECO:0007669"/>
    <property type="project" value="InterPro"/>
</dbReference>
<evidence type="ECO:0000256" key="7">
    <source>
        <dbReference type="SAM" id="Phobius"/>
    </source>
</evidence>
<keyword evidence="4" id="KW-0914">Notch signaling pathway</keyword>
<evidence type="ECO:0000256" key="4">
    <source>
        <dbReference type="ARBA" id="ARBA00022976"/>
    </source>
</evidence>
<keyword evidence="5 7" id="KW-1133">Transmembrane helix</keyword>
<accession>A0A6H5IAP6</accession>
<keyword evidence="9" id="KW-1185">Reference proteome</keyword>